<evidence type="ECO:0000313" key="4">
    <source>
        <dbReference type="Proteomes" id="UP000031637"/>
    </source>
</evidence>
<dbReference type="EMBL" id="AP012547">
    <property type="protein sequence ID" value="BAO27842.1"/>
    <property type="molecule type" value="Genomic_DNA"/>
</dbReference>
<name>W0SAG2_9PROT</name>
<feature type="domain" description="DUF2786" evidence="1">
    <location>
        <begin position="6"/>
        <end position="45"/>
    </location>
</feature>
<dbReference type="HOGENOM" id="CLU_1151329_0_0_4"/>
<gene>
    <name evidence="3" type="ORF">SUTH_00022</name>
</gene>
<dbReference type="InterPro" id="IPR055592">
    <property type="entry name" value="DUF7168"/>
</dbReference>
<dbReference type="STRING" id="1223802.SUTH_00022"/>
<dbReference type="KEGG" id="shd:SUTH_00022"/>
<accession>W0SAG2</accession>
<dbReference type="AlphaFoldDB" id="W0SAG2"/>
<protein>
    <submittedName>
        <fullName evidence="3">Uncharacterized protein</fullName>
    </submittedName>
</protein>
<dbReference type="Pfam" id="PF10979">
    <property type="entry name" value="DUF2786"/>
    <property type="match status" value="1"/>
</dbReference>
<evidence type="ECO:0000313" key="3">
    <source>
        <dbReference type="EMBL" id="BAO27842.1"/>
    </source>
</evidence>
<dbReference type="Pfam" id="PF23771">
    <property type="entry name" value="DUF7168"/>
    <property type="match status" value="1"/>
</dbReference>
<dbReference type="RefSeq" id="WP_041096125.1">
    <property type="nucleotide sequence ID" value="NZ_AP012547.1"/>
</dbReference>
<feature type="domain" description="DUF7168" evidence="2">
    <location>
        <begin position="74"/>
        <end position="180"/>
    </location>
</feature>
<evidence type="ECO:0000259" key="2">
    <source>
        <dbReference type="Pfam" id="PF23771"/>
    </source>
</evidence>
<organism evidence="3 4">
    <name type="scientific">Sulfuritalea hydrogenivorans sk43H</name>
    <dbReference type="NCBI Taxonomy" id="1223802"/>
    <lineage>
        <taxon>Bacteria</taxon>
        <taxon>Pseudomonadati</taxon>
        <taxon>Pseudomonadota</taxon>
        <taxon>Betaproteobacteria</taxon>
        <taxon>Nitrosomonadales</taxon>
        <taxon>Sterolibacteriaceae</taxon>
        <taxon>Sulfuritalea</taxon>
    </lineage>
</organism>
<keyword evidence="4" id="KW-1185">Reference proteome</keyword>
<sequence length="241" mass="26823">MDKEQAIRKAQKLMAVAMDGRGNDHEAERALAQAETLMRKFGIEQAEIASTKAATDFDWAEAFHAYGPPKNPAKSCPRWFQFISTGVANFTDTIVRLHYDPALGYGVGFYGDRADTLFAQWLVGYLKASVWEALNAAHRQHPEWNRSDMEDFRKAMAARISSRMRDLRQERDAEFAAAATSQGTGVALVLLTDKLAKRDAEFGSPKYKHSRITVRDQMAAHKGSLAGDQVGFAKPIESDLP</sequence>
<reference evidence="3 4" key="1">
    <citation type="journal article" date="2014" name="Syst. Appl. Microbiol.">
        <title>Complete genomes of freshwater sulfur oxidizers Sulfuricella denitrificans skB26 and Sulfuritalea hydrogenivorans sk43H: genetic insights into the sulfur oxidation pathway of betaproteobacteria.</title>
        <authorList>
            <person name="Watanabe T."/>
            <person name="Kojima H."/>
            <person name="Fukui M."/>
        </authorList>
    </citation>
    <scope>NUCLEOTIDE SEQUENCE [LARGE SCALE GENOMIC DNA]</scope>
    <source>
        <strain evidence="3">DSM22779</strain>
    </source>
</reference>
<evidence type="ECO:0000259" key="1">
    <source>
        <dbReference type="Pfam" id="PF10979"/>
    </source>
</evidence>
<dbReference type="InterPro" id="IPR024498">
    <property type="entry name" value="DUF2786"/>
</dbReference>
<dbReference type="Proteomes" id="UP000031637">
    <property type="component" value="Chromosome"/>
</dbReference>
<proteinExistence type="predicted"/>